<accession>G5JPV7</accession>
<dbReference type="EMBL" id="AEUV02000002">
    <property type="protein sequence ID" value="EHI74017.1"/>
    <property type="molecule type" value="Genomic_DNA"/>
</dbReference>
<reference evidence="1" key="1">
    <citation type="submission" date="2011-07" db="EMBL/GenBank/DDBJ databases">
        <authorList>
            <person name="Stanhope M.J."/>
            <person name="Durkin A.S."/>
            <person name="Hostetler J."/>
            <person name="Kim M."/>
            <person name="Radune D."/>
            <person name="Singh I."/>
            <person name="Town C.D."/>
        </authorList>
    </citation>
    <scope>NUCLEOTIDE SEQUENCE [LARGE SCALE GENOMIC DNA]</scope>
    <source>
        <strain evidence="1">HS-6</strain>
    </source>
</reference>
<gene>
    <name evidence="1" type="ORF">STRCR_1691</name>
</gene>
<dbReference type="Proteomes" id="UP000004322">
    <property type="component" value="Unassembled WGS sequence"/>
</dbReference>
<evidence type="ECO:0000313" key="2">
    <source>
        <dbReference type="Proteomes" id="UP000004322"/>
    </source>
</evidence>
<organism evidence="1 2">
    <name type="scientific">Streptococcus criceti HS-6</name>
    <dbReference type="NCBI Taxonomy" id="873449"/>
    <lineage>
        <taxon>Bacteria</taxon>
        <taxon>Bacillati</taxon>
        <taxon>Bacillota</taxon>
        <taxon>Bacilli</taxon>
        <taxon>Lactobacillales</taxon>
        <taxon>Streptococcaceae</taxon>
        <taxon>Streptococcus</taxon>
    </lineage>
</organism>
<evidence type="ECO:0000313" key="1">
    <source>
        <dbReference type="EMBL" id="EHI74017.1"/>
    </source>
</evidence>
<proteinExistence type="predicted"/>
<name>G5JPV7_STRCG</name>
<dbReference type="AlphaFoldDB" id="G5JPV7"/>
<keyword evidence="2" id="KW-1185">Reference proteome</keyword>
<protein>
    <submittedName>
        <fullName evidence="1">Uncharacterized protein</fullName>
    </submittedName>
</protein>
<sequence length="40" mass="4624">MPPRHKEVCLFIKILARVQLNSLHISYMISNCQFSLGFTS</sequence>
<comment type="caution">
    <text evidence="1">The sequence shown here is derived from an EMBL/GenBank/DDBJ whole genome shotgun (WGS) entry which is preliminary data.</text>
</comment>